<evidence type="ECO:0000313" key="4">
    <source>
        <dbReference type="Proteomes" id="UP001500212"/>
    </source>
</evidence>
<accession>A0ABP8U262</accession>
<feature type="domain" description="DUF7800" evidence="2">
    <location>
        <begin position="1"/>
        <end position="70"/>
    </location>
</feature>
<dbReference type="CDD" id="cd07389">
    <property type="entry name" value="MPP_PhoD"/>
    <property type="match status" value="1"/>
</dbReference>
<dbReference type="SUPFAM" id="SSF56300">
    <property type="entry name" value="Metallo-dependent phosphatases"/>
    <property type="match status" value="1"/>
</dbReference>
<protein>
    <submittedName>
        <fullName evidence="3">Alkaline phosphatase D family protein</fullName>
    </submittedName>
</protein>
<dbReference type="InterPro" id="IPR038607">
    <property type="entry name" value="PhoD-like_sf"/>
</dbReference>
<dbReference type="Proteomes" id="UP001500212">
    <property type="component" value="Unassembled WGS sequence"/>
</dbReference>
<evidence type="ECO:0000313" key="3">
    <source>
        <dbReference type="EMBL" id="GAA4618650.1"/>
    </source>
</evidence>
<comment type="caution">
    <text evidence="3">The sequence shown here is derived from an EMBL/GenBank/DDBJ whole genome shotgun (WGS) entry which is preliminary data.</text>
</comment>
<dbReference type="Pfam" id="PF09423">
    <property type="entry name" value="PhoD"/>
    <property type="match status" value="1"/>
</dbReference>
<dbReference type="InterPro" id="IPR018946">
    <property type="entry name" value="PhoD-like_MPP"/>
</dbReference>
<sequence>MLRHVGPRTATVWVETDRPCEVRVLGAAARTFTVHGHHYALVDVEGLEPGTDTPYEVLLDGEHAWPEDGAAPGRIRTRTADGARRFAVGSCRVAPASVETHGFDMLSVYARRLLAGEEPPDELLLIGDQVYADETGPEIREFIAAHRDIERPPYGEIADFEEYAELYRLAWGADPLVRWLLATVPSSMIFDDHDIRDDWNTSETWRRQMRAQDWWAKRITGGLGAYWIYQHLGNLSPAERAADPVYQAVLAADGDAGPIVDEFADRADREPTGVRWSYVHDHGRTRLVVVDSRCGRVVGDGARAMLDDAEFAWLDERLRADVDHLIVATSLPFLLPTAIHDIESWNEAVAGGAWGKWAANLGERLRQGADLEHWAAFQASFRAVANTLLDVANGPRPPASITLVSGDVHFSYLARVRGTRTPISQVVCSPLRNPLVGRFRMANRTACRRLGDLPVRALARLAGVRRPPLRWRLTDGPWFDNALATVHVDGRTATVRWDSADAEDRLRELGRAELT</sequence>
<dbReference type="EMBL" id="BAABHJ010000040">
    <property type="protein sequence ID" value="GAA4618650.1"/>
    <property type="molecule type" value="Genomic_DNA"/>
</dbReference>
<feature type="domain" description="PhoD-like phosphatase metallophosphatase" evidence="1">
    <location>
        <begin position="106"/>
        <end position="430"/>
    </location>
</feature>
<dbReference type="PANTHER" id="PTHR37031">
    <property type="entry name" value="METALLOPHOSPHATASE BINDING DOMAIN PROTEIN"/>
    <property type="match status" value="1"/>
</dbReference>
<dbReference type="PANTHER" id="PTHR37031:SF2">
    <property type="entry name" value="PHOD-LIKE PHOSPHATASE METALLOPHOSPHATASE DOMAIN-CONTAINING PROTEIN"/>
    <property type="match status" value="1"/>
</dbReference>
<gene>
    <name evidence="3" type="ORF">GCM10023195_83970</name>
</gene>
<evidence type="ECO:0000259" key="1">
    <source>
        <dbReference type="Pfam" id="PF09423"/>
    </source>
</evidence>
<dbReference type="Pfam" id="PF25077">
    <property type="entry name" value="DUF7800"/>
    <property type="match status" value="1"/>
</dbReference>
<keyword evidence="4" id="KW-1185">Reference proteome</keyword>
<dbReference type="Gene3D" id="3.60.21.70">
    <property type="entry name" value="PhoD-like phosphatase"/>
    <property type="match status" value="1"/>
</dbReference>
<reference evidence="4" key="1">
    <citation type="journal article" date="2019" name="Int. J. Syst. Evol. Microbiol.">
        <title>The Global Catalogue of Microorganisms (GCM) 10K type strain sequencing project: providing services to taxonomists for standard genome sequencing and annotation.</title>
        <authorList>
            <consortium name="The Broad Institute Genomics Platform"/>
            <consortium name="The Broad Institute Genome Sequencing Center for Infectious Disease"/>
            <person name="Wu L."/>
            <person name="Ma J."/>
        </authorList>
    </citation>
    <scope>NUCLEOTIDE SEQUENCE [LARGE SCALE GENOMIC DNA]</scope>
    <source>
        <strain evidence="4">JCM 17938</strain>
    </source>
</reference>
<dbReference type="InterPro" id="IPR029052">
    <property type="entry name" value="Metallo-depent_PP-like"/>
</dbReference>
<proteinExistence type="predicted"/>
<name>A0ABP8U262_9ACTN</name>
<evidence type="ECO:0000259" key="2">
    <source>
        <dbReference type="Pfam" id="PF25077"/>
    </source>
</evidence>
<organism evidence="3 4">
    <name type="scientific">Actinoallomurus liliacearum</name>
    <dbReference type="NCBI Taxonomy" id="1080073"/>
    <lineage>
        <taxon>Bacteria</taxon>
        <taxon>Bacillati</taxon>
        <taxon>Actinomycetota</taxon>
        <taxon>Actinomycetes</taxon>
        <taxon>Streptosporangiales</taxon>
        <taxon>Thermomonosporaceae</taxon>
        <taxon>Actinoallomurus</taxon>
    </lineage>
</organism>
<dbReference type="InterPro" id="IPR056702">
    <property type="entry name" value="DUF7800"/>
</dbReference>